<feature type="site" description="Critical for catalysis" evidence="4">
    <location>
        <position position="122"/>
    </location>
</feature>
<dbReference type="Proteomes" id="UP000244190">
    <property type="component" value="Unassembled WGS sequence"/>
</dbReference>
<dbReference type="EMBL" id="QAQO01000017">
    <property type="protein sequence ID" value="PTU35234.1"/>
    <property type="molecule type" value="Genomic_DNA"/>
</dbReference>
<dbReference type="Pfam" id="PF00293">
    <property type="entry name" value="NUDIX"/>
    <property type="match status" value="1"/>
</dbReference>
<reference evidence="12 13" key="2">
    <citation type="submission" date="2018-04" db="EMBL/GenBank/DDBJ databases">
        <title>Whole genome sequencing of Salmonella enterica.</title>
        <authorList>
            <person name="Bell R."/>
        </authorList>
    </citation>
    <scope>NUCLEOTIDE SEQUENCE [LARGE SCALE GENOMIC DNA]</scope>
    <source>
        <strain evidence="10 12">CFSAN058493</strain>
        <strain evidence="9 13">CFSAN058507</strain>
        <strain evidence="11 14">CFSAN058603</strain>
    </source>
</reference>
<dbReference type="PIRSF" id="PIRSF037599">
    <property type="entry name" value="GDPMH"/>
    <property type="match status" value="1"/>
</dbReference>
<sequence length="148" mass="17168">MLDYALFKTIVDNTPLISIDLIIYNAKSEVLLGKRNNPPAKAHYFVPGGRIYKNEKITEAFQRICKAEIGVDIYLQSARFLGVFEHFYEDAYVGEDISTHYVVLAYEIHMDLELNMLPLAQHNQYVFMPSELIASTSEVHFYTQRYFC</sequence>
<evidence type="ECO:0000313" key="10">
    <source>
        <dbReference type="EMBL" id="PTU41603.1"/>
    </source>
</evidence>
<dbReference type="EMBL" id="QARU01000037">
    <property type="protein sequence ID" value="PUF71799.1"/>
    <property type="molecule type" value="Genomic_DNA"/>
</dbReference>
<feature type="binding site" evidence="5">
    <location>
        <position position="68"/>
    </location>
    <ligand>
        <name>Mg(2+)</name>
        <dbReference type="ChEBI" id="CHEBI:18420"/>
    </ligand>
</feature>
<dbReference type="AlphaFoldDB" id="A0A2T5MRM9"/>
<dbReference type="SUPFAM" id="SSF55811">
    <property type="entry name" value="Nudix"/>
    <property type="match status" value="1"/>
</dbReference>
<evidence type="ECO:0000313" key="8">
    <source>
        <dbReference type="EMBL" id="HAB6001200.1"/>
    </source>
</evidence>
<reference evidence="8" key="3">
    <citation type="submission" date="2019-10" db="EMBL/GenBank/DDBJ databases">
        <authorList>
            <consortium name="NCBI Pathogen Detection Project"/>
        </authorList>
    </citation>
    <scope>NUCLEOTIDE SEQUENCE</scope>
    <source>
        <strain evidence="8">Salmonella enterica</strain>
    </source>
</reference>
<feature type="short sequence motif" description="Nudix box" evidence="6">
    <location>
        <begin position="49"/>
        <end position="70"/>
    </location>
</feature>
<dbReference type="Proteomes" id="UP000250700">
    <property type="component" value="Unassembled WGS sequence"/>
</dbReference>
<feature type="binding site" evidence="5">
    <location>
        <position position="121"/>
    </location>
    <ligand>
        <name>Mg(2+)</name>
        <dbReference type="ChEBI" id="CHEBI:18420"/>
    </ligand>
</feature>
<dbReference type="InterPro" id="IPR000086">
    <property type="entry name" value="NUDIX_hydrolase_dom"/>
</dbReference>
<evidence type="ECO:0000313" key="12">
    <source>
        <dbReference type="Proteomes" id="UP000244131"/>
    </source>
</evidence>
<reference evidence="8" key="1">
    <citation type="journal article" date="2018" name="Genome Biol.">
        <title>SKESA: strategic k-mer extension for scrupulous assemblies.</title>
        <authorList>
            <person name="Souvorov A."/>
            <person name="Agarwala R."/>
            <person name="Lipman D.J."/>
        </authorList>
    </citation>
    <scope>NUCLEOTIDE SEQUENCE</scope>
    <source>
        <strain evidence="8">Salmonella enterica</strain>
    </source>
</reference>
<evidence type="ECO:0000256" key="3">
    <source>
        <dbReference type="ARBA" id="ARBA00022842"/>
    </source>
</evidence>
<dbReference type="EC" id="3.2.1.42" evidence="8"/>
<dbReference type="NCBIfam" id="NF011963">
    <property type="entry name" value="PRK15434.1"/>
    <property type="match status" value="1"/>
</dbReference>
<dbReference type="InterPro" id="IPR033715">
    <property type="entry name" value="GDPMH"/>
</dbReference>
<dbReference type="CDD" id="cd03430">
    <property type="entry name" value="NUDIX_GDPMH_NudD"/>
    <property type="match status" value="1"/>
</dbReference>
<dbReference type="InterPro" id="IPR015797">
    <property type="entry name" value="NUDIX_hydrolase-like_dom_sf"/>
</dbReference>
<evidence type="ECO:0000256" key="5">
    <source>
        <dbReference type="PIRSR" id="PIRSR037599-3"/>
    </source>
</evidence>
<keyword evidence="3 5" id="KW-0460">Magnesium</keyword>
<dbReference type="EMBL" id="QARA01000007">
    <property type="protein sequence ID" value="PTU41603.1"/>
    <property type="molecule type" value="Genomic_DNA"/>
</dbReference>
<proteinExistence type="predicted"/>
<dbReference type="PROSITE" id="PS51462">
    <property type="entry name" value="NUDIX"/>
    <property type="match status" value="1"/>
</dbReference>
<comment type="cofactor">
    <cofactor evidence="5">
        <name>Mg(2+)</name>
        <dbReference type="ChEBI" id="CHEBI:18420"/>
    </cofactor>
    <text evidence="5">Binds 1 Mg(2+) ion per subunit.</text>
</comment>
<feature type="domain" description="Nudix hydrolase" evidence="7">
    <location>
        <begin position="12"/>
        <end position="148"/>
    </location>
</feature>
<keyword evidence="1 5" id="KW-0479">Metal-binding</keyword>
<evidence type="ECO:0000313" key="11">
    <source>
        <dbReference type="EMBL" id="PUF71799.1"/>
    </source>
</evidence>
<dbReference type="PANTHER" id="PTHR43046">
    <property type="entry name" value="GDP-MANNOSE MANNOSYL HYDROLASE"/>
    <property type="match status" value="1"/>
</dbReference>
<protein>
    <submittedName>
        <fullName evidence="11">GDP-mannose mannosyl hydrolase</fullName>
        <ecNumber evidence="8">3.2.1.42</ecNumber>
    </submittedName>
</protein>
<evidence type="ECO:0000313" key="9">
    <source>
        <dbReference type="EMBL" id="PTU35234.1"/>
    </source>
</evidence>
<dbReference type="RefSeq" id="WP_001606059.1">
    <property type="nucleotide sequence ID" value="NZ_QAQA01000049.1"/>
</dbReference>
<name>A0A2T5MRM9_SALET</name>
<evidence type="ECO:0000256" key="6">
    <source>
        <dbReference type="PIRSR" id="PIRSR037599-4"/>
    </source>
</evidence>
<feature type="binding site" evidence="5">
    <location>
        <position position="48"/>
    </location>
    <ligand>
        <name>Mg(2+)</name>
        <dbReference type="ChEBI" id="CHEBI:18420"/>
    </ligand>
</feature>
<accession>A0A2T5MRM9</accession>
<gene>
    <name evidence="11" type="ORF">DAX91_27215</name>
    <name evidence="10" type="ORF">DAY03_13880</name>
    <name evidence="9" type="ORF">DBZ43_19740</name>
    <name evidence="8" type="ORF">GB399_22780</name>
</gene>
<keyword evidence="8" id="KW-0326">Glycosidase</keyword>
<keyword evidence="2 11" id="KW-0378">Hydrolase</keyword>
<dbReference type="Gene3D" id="3.90.79.10">
    <property type="entry name" value="Nucleoside Triphosphate Pyrophosphohydrolase"/>
    <property type="match status" value="1"/>
</dbReference>
<evidence type="ECO:0000256" key="4">
    <source>
        <dbReference type="PIRSR" id="PIRSR037599-1"/>
    </source>
</evidence>
<evidence type="ECO:0000259" key="7">
    <source>
        <dbReference type="PROSITE" id="PS51462"/>
    </source>
</evidence>
<evidence type="ECO:0000256" key="2">
    <source>
        <dbReference type="ARBA" id="ARBA00022801"/>
    </source>
</evidence>
<dbReference type="GO" id="GO:0046872">
    <property type="term" value="F:metal ion binding"/>
    <property type="evidence" value="ECO:0007669"/>
    <property type="project" value="UniProtKB-KW"/>
</dbReference>
<dbReference type="PANTHER" id="PTHR43046:SF12">
    <property type="entry name" value="GDP-MANNOSE MANNOSYL HYDROLASE"/>
    <property type="match status" value="1"/>
</dbReference>
<evidence type="ECO:0000313" key="14">
    <source>
        <dbReference type="Proteomes" id="UP000250700"/>
    </source>
</evidence>
<dbReference type="GO" id="GO:0047917">
    <property type="term" value="F:GDP-glucosidase activity"/>
    <property type="evidence" value="ECO:0007669"/>
    <property type="project" value="UniProtKB-EC"/>
</dbReference>
<evidence type="ECO:0000256" key="1">
    <source>
        <dbReference type="ARBA" id="ARBA00022723"/>
    </source>
</evidence>
<organism evidence="11 14">
    <name type="scientific">Salmonella enterica I</name>
    <dbReference type="NCBI Taxonomy" id="59201"/>
    <lineage>
        <taxon>Bacteria</taxon>
        <taxon>Pseudomonadati</taxon>
        <taxon>Pseudomonadota</taxon>
        <taxon>Gammaproteobacteria</taxon>
        <taxon>Enterobacterales</taxon>
        <taxon>Enterobacteriaceae</taxon>
        <taxon>Salmonella</taxon>
    </lineage>
</organism>
<dbReference type="EMBL" id="DAAHGJ010000019">
    <property type="protein sequence ID" value="HAB6001200.1"/>
    <property type="molecule type" value="Genomic_DNA"/>
</dbReference>
<comment type="caution">
    <text evidence="11">The sequence shown here is derived from an EMBL/GenBank/DDBJ whole genome shotgun (WGS) entry which is preliminary data.</text>
</comment>
<evidence type="ECO:0000313" key="13">
    <source>
        <dbReference type="Proteomes" id="UP000244190"/>
    </source>
</evidence>
<dbReference type="Proteomes" id="UP000244131">
    <property type="component" value="Unassembled WGS sequence"/>
</dbReference>
<dbReference type="GO" id="GO:0008727">
    <property type="term" value="F:GDP-mannose mannosyl hydrolase activity"/>
    <property type="evidence" value="ECO:0007669"/>
    <property type="project" value="InterPro"/>
</dbReference>